<gene>
    <name evidence="1" type="ORF">ADL15_47530</name>
</gene>
<sequence>MGRHKDRTDLGREFGATDVVAERGEEGITKVKEPGKVFDRTVSLDEVPAGYQAMAGREALKVLIKN</sequence>
<keyword evidence="2" id="KW-1185">Reference proteome</keyword>
<organism evidence="1 2">
    <name type="scientific">Actinoplanes awajinensis subsp. mycoplanecinus</name>
    <dbReference type="NCBI Taxonomy" id="135947"/>
    <lineage>
        <taxon>Bacteria</taxon>
        <taxon>Bacillati</taxon>
        <taxon>Actinomycetota</taxon>
        <taxon>Actinomycetes</taxon>
        <taxon>Micromonosporales</taxon>
        <taxon>Micromonosporaceae</taxon>
        <taxon>Actinoplanes</taxon>
    </lineage>
</organism>
<reference evidence="1 2" key="1">
    <citation type="submission" date="2015-10" db="EMBL/GenBank/DDBJ databases">
        <authorList>
            <person name="Gilbert D.G."/>
        </authorList>
    </citation>
    <scope>NUCLEOTIDE SEQUENCE [LARGE SCALE GENOMIC DNA]</scope>
    <source>
        <strain evidence="1 2">NRRL B-16712</strain>
    </source>
</reference>
<dbReference type="Proteomes" id="UP000053244">
    <property type="component" value="Unassembled WGS sequence"/>
</dbReference>
<comment type="caution">
    <text evidence="1">The sequence shown here is derived from an EMBL/GenBank/DDBJ whole genome shotgun (WGS) entry which is preliminary data.</text>
</comment>
<protein>
    <recommendedName>
        <fullName evidence="3">Alcohol dehydrogenase-like C-terminal domain-containing protein</fullName>
    </recommendedName>
</protein>
<dbReference type="RefSeq" id="WP_067707007.1">
    <property type="nucleotide sequence ID" value="NZ_LLZH01000338.1"/>
</dbReference>
<name>A0A101J9G2_9ACTN</name>
<evidence type="ECO:0000313" key="2">
    <source>
        <dbReference type="Proteomes" id="UP000053244"/>
    </source>
</evidence>
<evidence type="ECO:0000313" key="1">
    <source>
        <dbReference type="EMBL" id="KUL22723.1"/>
    </source>
</evidence>
<evidence type="ECO:0008006" key="3">
    <source>
        <dbReference type="Google" id="ProtNLM"/>
    </source>
</evidence>
<accession>A0A101J9G2</accession>
<proteinExistence type="predicted"/>
<dbReference type="AlphaFoldDB" id="A0A101J9G2"/>
<dbReference type="EMBL" id="LLZH01000338">
    <property type="protein sequence ID" value="KUL22723.1"/>
    <property type="molecule type" value="Genomic_DNA"/>
</dbReference>